<evidence type="ECO:0000313" key="2">
    <source>
        <dbReference type="EMBL" id="PCS23885.1"/>
    </source>
</evidence>
<dbReference type="EMBL" id="NBYY01000009">
    <property type="protein sequence ID" value="PCS23885.1"/>
    <property type="molecule type" value="Genomic_DNA"/>
</dbReference>
<accession>A0A2A5T6S6</accession>
<evidence type="ECO:0000313" key="3">
    <source>
        <dbReference type="Proteomes" id="UP000219020"/>
    </source>
</evidence>
<evidence type="ECO:0000259" key="1">
    <source>
        <dbReference type="Pfam" id="PF01609"/>
    </source>
</evidence>
<proteinExistence type="predicted"/>
<dbReference type="AlphaFoldDB" id="A0A2A5T6S6"/>
<organism evidence="2 3">
    <name type="scientific">Candidatus Enterovibrio escicola</name>
    <dbReference type="NCBI Taxonomy" id="1927127"/>
    <lineage>
        <taxon>Bacteria</taxon>
        <taxon>Pseudomonadati</taxon>
        <taxon>Pseudomonadota</taxon>
        <taxon>Gammaproteobacteria</taxon>
        <taxon>Vibrionales</taxon>
        <taxon>Vibrionaceae</taxon>
        <taxon>Enterovibrio</taxon>
    </lineage>
</organism>
<reference evidence="3" key="1">
    <citation type="submission" date="2017-04" db="EMBL/GenBank/DDBJ databases">
        <title>Genome evolution of the luminous symbionts of deep sea anglerfish.</title>
        <authorList>
            <person name="Hendry T.A."/>
        </authorList>
    </citation>
    <scope>NUCLEOTIDE SEQUENCE [LARGE SCALE GENOMIC DNA]</scope>
</reference>
<dbReference type="GO" id="GO:0003677">
    <property type="term" value="F:DNA binding"/>
    <property type="evidence" value="ECO:0007669"/>
    <property type="project" value="InterPro"/>
</dbReference>
<dbReference type="GO" id="GO:0004803">
    <property type="term" value="F:transposase activity"/>
    <property type="evidence" value="ECO:0007669"/>
    <property type="project" value="InterPro"/>
</dbReference>
<gene>
    <name evidence="2" type="ORF">BTN49_0856</name>
</gene>
<comment type="caution">
    <text evidence="2">The sequence shown here is derived from an EMBL/GenBank/DDBJ whole genome shotgun (WGS) entry which is preliminary data.</text>
</comment>
<sequence>MIHRPKSIWQGEWKIRKQGKEKKCICRKLHLAVDMSTYEIIAAETSLISVGDNEVLPTLLNPL</sequence>
<dbReference type="Pfam" id="PF01609">
    <property type="entry name" value="DDE_Tnp_1"/>
    <property type="match status" value="1"/>
</dbReference>
<name>A0A2A5T6S6_9GAMM</name>
<keyword evidence="3" id="KW-1185">Reference proteome</keyword>
<dbReference type="InterPro" id="IPR002559">
    <property type="entry name" value="Transposase_11"/>
</dbReference>
<protein>
    <submittedName>
        <fullName evidence="2">Mobile element protein</fullName>
    </submittedName>
</protein>
<dbReference type="Proteomes" id="UP000219020">
    <property type="component" value="Unassembled WGS sequence"/>
</dbReference>
<feature type="domain" description="Transposase IS4-like" evidence="1">
    <location>
        <begin position="11"/>
        <end position="63"/>
    </location>
</feature>
<dbReference type="GO" id="GO:0006313">
    <property type="term" value="P:DNA transposition"/>
    <property type="evidence" value="ECO:0007669"/>
    <property type="project" value="InterPro"/>
</dbReference>